<reference evidence="1" key="1">
    <citation type="submission" date="2021-02" db="EMBL/GenBank/DDBJ databases">
        <title>Natronogracilivirga saccharolytica gen. nov. sp. nov. a new anaerobic, haloalkiliphilic carbohydrate-fermenting bacterium from soda lake and proposing of Cyclonatronumiaceae fam. nov. in the phylum Balneolaeota.</title>
        <authorList>
            <person name="Zhilina T.N."/>
            <person name="Sorokin D.Y."/>
            <person name="Zavarzina D.G."/>
            <person name="Toshchakov S.V."/>
            <person name="Kublanov I.V."/>
        </authorList>
    </citation>
    <scope>NUCLEOTIDE SEQUENCE</scope>
    <source>
        <strain evidence="1">Z-1702</strain>
    </source>
</reference>
<evidence type="ECO:0000313" key="1">
    <source>
        <dbReference type="EMBL" id="MBP3191383.1"/>
    </source>
</evidence>
<keyword evidence="2" id="KW-1185">Reference proteome</keyword>
<protein>
    <submittedName>
        <fullName evidence="1">Glycogen-binding domain-containing protein</fullName>
    </submittedName>
</protein>
<name>A0A8J7S3M4_9BACT</name>
<dbReference type="EMBL" id="JAFIDN010000001">
    <property type="protein sequence ID" value="MBP3191383.1"/>
    <property type="molecule type" value="Genomic_DNA"/>
</dbReference>
<comment type="caution">
    <text evidence="1">The sequence shown here is derived from an EMBL/GenBank/DDBJ whole genome shotgun (WGS) entry which is preliminary data.</text>
</comment>
<organism evidence="1 2">
    <name type="scientific">Natronogracilivirga saccharolytica</name>
    <dbReference type="NCBI Taxonomy" id="2812953"/>
    <lineage>
        <taxon>Bacteria</taxon>
        <taxon>Pseudomonadati</taxon>
        <taxon>Balneolota</taxon>
        <taxon>Balneolia</taxon>
        <taxon>Balneolales</taxon>
        <taxon>Cyclonatronaceae</taxon>
        <taxon>Natronogracilivirga</taxon>
    </lineage>
</organism>
<gene>
    <name evidence="1" type="ORF">NATSA_01785</name>
</gene>
<dbReference type="CDD" id="cd02859">
    <property type="entry name" value="E_set_AMPKbeta_like_N"/>
    <property type="match status" value="1"/>
</dbReference>
<sequence length="446" mass="49500">MIGKLLTTMILAAIILGWNKASAQRVESNISLSATGGYATNSYLVSGMPLWDRRYKSLYSALSPSGSLRIRGRDRSLSLYGGGNLLQFTDDREAWLGGNVAATYREQVYSTLSLQATGGFDGISADYNRNMRWLQTGVRWLISPFLQVDASVGTGRWSVSDFGDDNSDVSDRFSIISSGLEYWPDFRWRIQARFSTAIDNITNLNDGFTGTVTVSRFLYRGTVVTLRSGLEHYSSEYAAGIVTEAQSLPEAGVTNHSEMTRAHQQVFSGDILETADETGEEVIRLDDQFYRTMLQVSHPLSSRVTLTGTVSGLLWTSSQDDRIVPDFQVSAGVRVPFSVNVRRKGDLKSVRWKSTEPGSAVISVRYSEQADLYITGNFNDWEEPGEPLIKSGRNEYRAELDMQIGAHEFKIGKKDNGSLEWLELPDNAETVSDGFGGRNGRVFIDE</sequence>
<dbReference type="AlphaFoldDB" id="A0A8J7S3M4"/>
<accession>A0A8J7S3M4</accession>
<dbReference type="RefSeq" id="WP_210509829.1">
    <property type="nucleotide sequence ID" value="NZ_JAFIDN010000001.1"/>
</dbReference>
<dbReference type="SUPFAM" id="SSF81296">
    <property type="entry name" value="E set domains"/>
    <property type="match status" value="1"/>
</dbReference>
<dbReference type="Proteomes" id="UP000673975">
    <property type="component" value="Unassembled WGS sequence"/>
</dbReference>
<dbReference type="Gene3D" id="2.60.40.10">
    <property type="entry name" value="Immunoglobulins"/>
    <property type="match status" value="1"/>
</dbReference>
<dbReference type="InterPro" id="IPR014756">
    <property type="entry name" value="Ig_E-set"/>
</dbReference>
<proteinExistence type="predicted"/>
<evidence type="ECO:0000313" key="2">
    <source>
        <dbReference type="Proteomes" id="UP000673975"/>
    </source>
</evidence>
<dbReference type="InterPro" id="IPR013783">
    <property type="entry name" value="Ig-like_fold"/>
</dbReference>